<dbReference type="Pfam" id="PF07727">
    <property type="entry name" value="RVT_2"/>
    <property type="match status" value="1"/>
</dbReference>
<protein>
    <recommendedName>
        <fullName evidence="1">Reverse transcriptase Ty1/copia-type domain-containing protein</fullName>
    </recommendedName>
</protein>
<dbReference type="InterPro" id="IPR013103">
    <property type="entry name" value="RVT_2"/>
</dbReference>
<reference evidence="2" key="1">
    <citation type="submission" date="2021-03" db="EMBL/GenBank/DDBJ databases">
        <title>Draft genome sequence of rust myrtle Austropuccinia psidii MF-1, a brazilian biotype.</title>
        <authorList>
            <person name="Quecine M.C."/>
            <person name="Pachon D.M.R."/>
            <person name="Bonatelli M.L."/>
            <person name="Correr F.H."/>
            <person name="Franceschini L.M."/>
            <person name="Leite T.F."/>
            <person name="Margarido G.R.A."/>
            <person name="Almeida C.A."/>
            <person name="Ferrarezi J.A."/>
            <person name="Labate C.A."/>
        </authorList>
    </citation>
    <scope>NUCLEOTIDE SEQUENCE</scope>
    <source>
        <strain evidence="2">MF-1</strain>
    </source>
</reference>
<dbReference type="OrthoDB" id="2685291at2759"/>
<organism evidence="2 3">
    <name type="scientific">Austropuccinia psidii MF-1</name>
    <dbReference type="NCBI Taxonomy" id="1389203"/>
    <lineage>
        <taxon>Eukaryota</taxon>
        <taxon>Fungi</taxon>
        <taxon>Dikarya</taxon>
        <taxon>Basidiomycota</taxon>
        <taxon>Pucciniomycotina</taxon>
        <taxon>Pucciniomycetes</taxon>
        <taxon>Pucciniales</taxon>
        <taxon>Sphaerophragmiaceae</taxon>
        <taxon>Austropuccinia</taxon>
    </lineage>
</organism>
<keyword evidence="3" id="KW-1185">Reference proteome</keyword>
<comment type="caution">
    <text evidence="2">The sequence shown here is derived from an EMBL/GenBank/DDBJ whole genome shotgun (WGS) entry which is preliminary data.</text>
</comment>
<dbReference type="PANTHER" id="PTHR11439:SF483">
    <property type="entry name" value="PEPTIDE SYNTHASE GLIP-LIKE, PUTATIVE (AFU_ORTHOLOGUE AFUA_3G12920)-RELATED"/>
    <property type="match status" value="1"/>
</dbReference>
<name>A0A9Q3GB45_9BASI</name>
<dbReference type="AlphaFoldDB" id="A0A9Q3GB45"/>
<gene>
    <name evidence="2" type="ORF">O181_000690</name>
</gene>
<evidence type="ECO:0000313" key="3">
    <source>
        <dbReference type="Proteomes" id="UP000765509"/>
    </source>
</evidence>
<evidence type="ECO:0000259" key="1">
    <source>
        <dbReference type="Pfam" id="PF07727"/>
    </source>
</evidence>
<accession>A0A9Q3GB45</accession>
<dbReference type="InterPro" id="IPR043502">
    <property type="entry name" value="DNA/RNA_pol_sf"/>
</dbReference>
<evidence type="ECO:0000313" key="2">
    <source>
        <dbReference type="EMBL" id="MBW0460975.1"/>
    </source>
</evidence>
<feature type="domain" description="Reverse transcriptase Ty1/copia-type" evidence="1">
    <location>
        <begin position="38"/>
        <end position="269"/>
    </location>
</feature>
<dbReference type="Proteomes" id="UP000765509">
    <property type="component" value="Unassembled WGS sequence"/>
</dbReference>
<sequence length="368" mass="41724">MSLNLSDPVSYRQAIRSGNSDQWLHSIKKQLHTMRKLNVWEIVPIPKHTKLVGTAWVFKTKRGEHKAQLCAQGFSQICDIDFSKTFAPTGRLNSLCSLISFAASKNLKFEQLDIKSAFLNAPLEEDVFLSIPQGLDLDRQTLCLKLHKAIYGLSQAPRAWYNCLLNWLATTGFKAAVSDPCVFYQKDDCPIWIFVHLDDISIFGEDLDKFKKEIEQEFKTKLLGQANLLLGIKIHHDADSIQLSQEHYVESILDLYGMYDCCTVATPLIPNENLEAATENESEEFEKLNLNYRSAIGSLSYISMATRPDISYAMSALSQFLEKPGIIHWKALMHMLRYLRGTSSMCISYKQGIIDEAVAYCNADWGNC</sequence>
<dbReference type="SUPFAM" id="SSF56672">
    <property type="entry name" value="DNA/RNA polymerases"/>
    <property type="match status" value="1"/>
</dbReference>
<proteinExistence type="predicted"/>
<dbReference type="PANTHER" id="PTHR11439">
    <property type="entry name" value="GAG-POL-RELATED RETROTRANSPOSON"/>
    <property type="match status" value="1"/>
</dbReference>
<dbReference type="EMBL" id="AVOT02000087">
    <property type="protein sequence ID" value="MBW0460975.1"/>
    <property type="molecule type" value="Genomic_DNA"/>
</dbReference>